<feature type="domain" description="Intracellular proteinase inhibitor BsuPI" evidence="1">
    <location>
        <begin position="8"/>
        <end position="52"/>
    </location>
</feature>
<protein>
    <recommendedName>
        <fullName evidence="1">Intracellular proteinase inhibitor BsuPI domain-containing protein</fullName>
    </recommendedName>
</protein>
<name>A0ABU1NWR1_9BACL</name>
<dbReference type="RefSeq" id="WP_310499426.1">
    <property type="nucleotide sequence ID" value="NZ_JAVDSB010000004.1"/>
</dbReference>
<keyword evidence="3" id="KW-1185">Reference proteome</keyword>
<dbReference type="Gene3D" id="2.60.40.2360">
    <property type="entry name" value="Intracellular proteinase inhibitor BsuPI"/>
    <property type="match status" value="1"/>
</dbReference>
<dbReference type="Pfam" id="PF12690">
    <property type="entry name" value="BsuPI"/>
    <property type="match status" value="1"/>
</dbReference>
<proteinExistence type="predicted"/>
<dbReference type="Proteomes" id="UP001267290">
    <property type="component" value="Unassembled WGS sequence"/>
</dbReference>
<gene>
    <name evidence="2" type="ORF">J2736_003059</name>
</gene>
<evidence type="ECO:0000259" key="1">
    <source>
        <dbReference type="Pfam" id="PF12690"/>
    </source>
</evidence>
<dbReference type="InterPro" id="IPR038144">
    <property type="entry name" value="IPI"/>
</dbReference>
<reference evidence="2 3" key="1">
    <citation type="submission" date="2023-07" db="EMBL/GenBank/DDBJ databases">
        <title>Sorghum-associated microbial communities from plants grown in Nebraska, USA.</title>
        <authorList>
            <person name="Schachtman D."/>
        </authorList>
    </citation>
    <scope>NUCLEOTIDE SEQUENCE [LARGE SCALE GENOMIC DNA]</scope>
    <source>
        <strain evidence="2 3">CC258</strain>
    </source>
</reference>
<sequence length="58" mass="6821">MGNHLTFKEDGKIKFSFYLQNVSGKEQQISYGSGQKYDIFICNEQNEEVYKYLMRNGT</sequence>
<evidence type="ECO:0000313" key="2">
    <source>
        <dbReference type="EMBL" id="MDR6551870.1"/>
    </source>
</evidence>
<evidence type="ECO:0000313" key="3">
    <source>
        <dbReference type="Proteomes" id="UP001267290"/>
    </source>
</evidence>
<dbReference type="EMBL" id="JAVDSB010000004">
    <property type="protein sequence ID" value="MDR6551870.1"/>
    <property type="molecule type" value="Genomic_DNA"/>
</dbReference>
<organism evidence="2 3">
    <name type="scientific">Paenibacillus qinlingensis</name>
    <dbReference type="NCBI Taxonomy" id="1837343"/>
    <lineage>
        <taxon>Bacteria</taxon>
        <taxon>Bacillati</taxon>
        <taxon>Bacillota</taxon>
        <taxon>Bacilli</taxon>
        <taxon>Bacillales</taxon>
        <taxon>Paenibacillaceae</taxon>
        <taxon>Paenibacillus</taxon>
    </lineage>
</organism>
<dbReference type="InterPro" id="IPR020481">
    <property type="entry name" value="Intracell_prot_inh_BsuPI"/>
</dbReference>
<accession>A0ABU1NWR1</accession>
<comment type="caution">
    <text evidence="2">The sequence shown here is derived from an EMBL/GenBank/DDBJ whole genome shotgun (WGS) entry which is preliminary data.</text>
</comment>